<organism evidence="2 3">
    <name type="scientific">Entamoeba histolytica KU27</name>
    <dbReference type="NCBI Taxonomy" id="885311"/>
    <lineage>
        <taxon>Eukaryota</taxon>
        <taxon>Amoebozoa</taxon>
        <taxon>Evosea</taxon>
        <taxon>Archamoebae</taxon>
        <taxon>Mastigamoebida</taxon>
        <taxon>Entamoebidae</taxon>
        <taxon>Entamoeba</taxon>
    </lineage>
</organism>
<evidence type="ECO:0000313" key="2">
    <source>
        <dbReference type="EMBL" id="EMD42735.1"/>
    </source>
</evidence>
<dbReference type="InterPro" id="IPR043154">
    <property type="entry name" value="Sec-1-like_dom1"/>
</dbReference>
<feature type="non-terminal residue" evidence="2">
    <location>
        <position position="145"/>
    </location>
</feature>
<evidence type="ECO:0000256" key="1">
    <source>
        <dbReference type="ARBA" id="ARBA00009884"/>
    </source>
</evidence>
<dbReference type="PANTHER" id="PTHR11679">
    <property type="entry name" value="VESICLE PROTEIN SORTING-ASSOCIATED"/>
    <property type="match status" value="1"/>
</dbReference>
<dbReference type="OrthoDB" id="10266265at2759"/>
<name>M2RE79_ENTHI</name>
<dbReference type="SUPFAM" id="SSF56815">
    <property type="entry name" value="Sec1/munc18-like (SM) proteins"/>
    <property type="match status" value="1"/>
</dbReference>
<gene>
    <name evidence="2" type="ORF">EHI5A_187370</name>
</gene>
<protein>
    <submittedName>
        <fullName evidence="2">Vacuolar protein sorting-associated protein, putative</fullName>
    </submittedName>
</protein>
<dbReference type="GO" id="GO:0016192">
    <property type="term" value="P:vesicle-mediated transport"/>
    <property type="evidence" value="ECO:0007669"/>
    <property type="project" value="InterPro"/>
</dbReference>
<dbReference type="InterPro" id="IPR001619">
    <property type="entry name" value="Sec1-like"/>
</dbReference>
<dbReference type="Gene3D" id="3.40.50.2060">
    <property type="match status" value="1"/>
</dbReference>
<proteinExistence type="inferred from homology"/>
<dbReference type="Pfam" id="PF00995">
    <property type="entry name" value="Sec1"/>
    <property type="match status" value="1"/>
</dbReference>
<dbReference type="VEuPathDB" id="AmoebaDB:EHI5A_187370"/>
<evidence type="ECO:0000313" key="3">
    <source>
        <dbReference type="Proteomes" id="UP000011755"/>
    </source>
</evidence>
<sequence length="145" mass="16826">MDVISSLQEYLNFTFSETPGMKALIMDSDTIPVVSILFGMTEIIQKEVYLVQQLSDQTRDTLPHLNAICLLRPTKENMELLRKELNNPKYGKYYLFFTNFLDSTQISLLSQSDVHEVVQKVMELYVDYMPVNDDLFISSCPNYYS</sequence>
<reference evidence="2 3" key="1">
    <citation type="submission" date="2013-02" db="EMBL/GenBank/DDBJ databases">
        <authorList>
            <person name="Hannick L."/>
            <person name="Zafar N."/>
            <person name="Lorenzi H."/>
            <person name="Ali I.A."/>
            <person name="Petri W.P."/>
            <person name="Caler E."/>
        </authorList>
    </citation>
    <scope>NUCLEOTIDE SEQUENCE [LARGE SCALE GENOMIC DNA]</scope>
    <source>
        <strain evidence="2 3">KU27</strain>
    </source>
</reference>
<dbReference type="AlphaFoldDB" id="M2RE79"/>
<dbReference type="InterPro" id="IPR036045">
    <property type="entry name" value="Sec1-like_sf"/>
</dbReference>
<accession>M2RE79</accession>
<dbReference type="EMBL" id="KB445452">
    <property type="protein sequence ID" value="EMD42735.1"/>
    <property type="molecule type" value="Genomic_DNA"/>
</dbReference>
<comment type="similarity">
    <text evidence="1">Belongs to the STXBP/unc-18/SEC1 family.</text>
</comment>
<dbReference type="Proteomes" id="UP000011755">
    <property type="component" value="Unassembled WGS sequence"/>
</dbReference>